<dbReference type="InterPro" id="IPR019707">
    <property type="entry name" value="DUF2582"/>
</dbReference>
<organism evidence="1 3">
    <name type="scientific">Prevotella heparinolytica</name>
    <dbReference type="NCBI Taxonomy" id="28113"/>
    <lineage>
        <taxon>Bacteria</taxon>
        <taxon>Pseudomonadati</taxon>
        <taxon>Bacteroidota</taxon>
        <taxon>Bacteroidia</taxon>
        <taxon>Bacteroidales</taxon>
        <taxon>Bacteroidaceae</taxon>
        <taxon>Bacteroides</taxon>
    </lineage>
</organism>
<sequence length="66" mass="7371">MLQEKAGNVAGQIWTALNGTDGLTHKQIKKVTKLVDKDFFLGLGWLLRENKVVTSEVEGELFVKLN</sequence>
<dbReference type="KEGG" id="bhf:C3V43_04685"/>
<evidence type="ECO:0000313" key="3">
    <source>
        <dbReference type="Proteomes" id="UP000295600"/>
    </source>
</evidence>
<dbReference type="Proteomes" id="UP000295600">
    <property type="component" value="Unassembled WGS sequence"/>
</dbReference>
<dbReference type="Pfam" id="PF10771">
    <property type="entry name" value="DUF2582"/>
    <property type="match status" value="1"/>
</dbReference>
<evidence type="ECO:0000313" key="4">
    <source>
        <dbReference type="Proteomes" id="UP000396835"/>
    </source>
</evidence>
<dbReference type="OrthoDB" id="9810071at2"/>
<dbReference type="EMBL" id="SLXB01000007">
    <property type="protein sequence ID" value="TCO93230.1"/>
    <property type="molecule type" value="Genomic_DNA"/>
</dbReference>
<reference evidence="2 4" key="1">
    <citation type="submission" date="2019-02" db="EMBL/GenBank/DDBJ databases">
        <authorList>
            <consortium name="Pathogen Informatics"/>
        </authorList>
    </citation>
    <scope>NUCLEOTIDE SEQUENCE [LARGE SCALE GENOMIC DNA]</scope>
    <source>
        <strain evidence="2 4">3012STDY7078512</strain>
    </source>
</reference>
<dbReference type="GeneID" id="94547744"/>
<dbReference type="Gene3D" id="1.10.10.10">
    <property type="entry name" value="Winged helix-like DNA-binding domain superfamily/Winged helix DNA-binding domain"/>
    <property type="match status" value="1"/>
</dbReference>
<protein>
    <submittedName>
        <fullName evidence="2">Protein of uncharacterized function (DUF2582)</fullName>
    </submittedName>
    <submittedName>
        <fullName evidence="1">Winged helix-turn-helix protein DUF2582</fullName>
    </submittedName>
</protein>
<dbReference type="Proteomes" id="UP000396835">
    <property type="component" value="Unassembled WGS sequence"/>
</dbReference>
<dbReference type="RefSeq" id="WP_106068799.1">
    <property type="nucleotide sequence ID" value="NZ_CAACYH010000007.1"/>
</dbReference>
<dbReference type="AlphaFoldDB" id="A0A2R3MQ94"/>
<reference evidence="1 3" key="2">
    <citation type="submission" date="2019-03" db="EMBL/GenBank/DDBJ databases">
        <title>Genomic Encyclopedia of Type Strains, Phase IV (KMG-IV): sequencing the most valuable type-strain genomes for metagenomic binning, comparative biology and taxonomic classification.</title>
        <authorList>
            <person name="Goeker M."/>
        </authorList>
    </citation>
    <scope>NUCLEOTIDE SEQUENCE [LARGE SCALE GENOMIC DNA]</scope>
    <source>
        <strain evidence="1 3">DSM 23917</strain>
    </source>
</reference>
<proteinExistence type="predicted"/>
<name>A0A2R3MQ94_9BACE</name>
<dbReference type="EMBL" id="CAACYH010000007">
    <property type="protein sequence ID" value="VFB15326.1"/>
    <property type="molecule type" value="Genomic_DNA"/>
</dbReference>
<evidence type="ECO:0000313" key="1">
    <source>
        <dbReference type="EMBL" id="TCO93230.1"/>
    </source>
</evidence>
<evidence type="ECO:0000313" key="2">
    <source>
        <dbReference type="EMBL" id="VFB15326.1"/>
    </source>
</evidence>
<dbReference type="InterPro" id="IPR036388">
    <property type="entry name" value="WH-like_DNA-bd_sf"/>
</dbReference>
<gene>
    <name evidence="1" type="ORF">EV202_10739</name>
    <name evidence="2" type="ORF">NCTC7812_02914</name>
</gene>
<accession>A0A2R3MQ94</accession>